<sequence>MIIEDAYLESLILAQQLDRFGFNIVHLFKPEILFEEYDISRYDLILTDVSLVDSMDGYEVCRRIRQMNLNIPIIVRSFSMEFKSEIEKAYFYGATSTISKGAKIDELVIIINELCLEYKSDN</sequence>
<evidence type="ECO:0000313" key="5">
    <source>
        <dbReference type="Proteomes" id="UP001254488"/>
    </source>
</evidence>
<reference evidence="4 5" key="1">
    <citation type="submission" date="2023-09" db="EMBL/GenBank/DDBJ databases">
        <authorList>
            <person name="Rey-Velasco X."/>
        </authorList>
    </citation>
    <scope>NUCLEOTIDE SEQUENCE [LARGE SCALE GENOMIC DNA]</scope>
    <source>
        <strain evidence="4 5">W242</strain>
    </source>
</reference>
<dbReference type="SMART" id="SM00448">
    <property type="entry name" value="REC"/>
    <property type="match status" value="1"/>
</dbReference>
<dbReference type="SUPFAM" id="SSF52172">
    <property type="entry name" value="CheY-like"/>
    <property type="match status" value="1"/>
</dbReference>
<feature type="modified residue" description="4-aspartylphosphate" evidence="2">
    <location>
        <position position="48"/>
    </location>
</feature>
<dbReference type="PANTHER" id="PTHR44591">
    <property type="entry name" value="STRESS RESPONSE REGULATOR PROTEIN 1"/>
    <property type="match status" value="1"/>
</dbReference>
<feature type="domain" description="Response regulatory" evidence="3">
    <location>
        <begin position="1"/>
        <end position="115"/>
    </location>
</feature>
<dbReference type="PANTHER" id="PTHR44591:SF3">
    <property type="entry name" value="RESPONSE REGULATORY DOMAIN-CONTAINING PROTEIN"/>
    <property type="match status" value="1"/>
</dbReference>
<dbReference type="InterPro" id="IPR011006">
    <property type="entry name" value="CheY-like_superfamily"/>
</dbReference>
<accession>A0ABU2YA07</accession>
<evidence type="ECO:0000259" key="3">
    <source>
        <dbReference type="PROSITE" id="PS50110"/>
    </source>
</evidence>
<dbReference type="Gene3D" id="3.40.50.2300">
    <property type="match status" value="1"/>
</dbReference>
<comment type="caution">
    <text evidence="4">The sequence shown here is derived from an EMBL/GenBank/DDBJ whole genome shotgun (WGS) entry which is preliminary data.</text>
</comment>
<evidence type="ECO:0000256" key="1">
    <source>
        <dbReference type="ARBA" id="ARBA00022553"/>
    </source>
</evidence>
<dbReference type="Proteomes" id="UP001254488">
    <property type="component" value="Unassembled WGS sequence"/>
</dbReference>
<dbReference type="PROSITE" id="PS50110">
    <property type="entry name" value="RESPONSE_REGULATORY"/>
    <property type="match status" value="1"/>
</dbReference>
<dbReference type="InterPro" id="IPR050595">
    <property type="entry name" value="Bact_response_regulator"/>
</dbReference>
<dbReference type="EMBL" id="JAVRHZ010000001">
    <property type="protein sequence ID" value="MDT0555018.1"/>
    <property type="molecule type" value="Genomic_DNA"/>
</dbReference>
<dbReference type="Pfam" id="PF00072">
    <property type="entry name" value="Response_reg"/>
    <property type="match status" value="1"/>
</dbReference>
<keyword evidence="5" id="KW-1185">Reference proteome</keyword>
<keyword evidence="1 2" id="KW-0597">Phosphoprotein</keyword>
<protein>
    <submittedName>
        <fullName evidence="4">Response regulator</fullName>
    </submittedName>
</protein>
<organism evidence="4 5">
    <name type="scientific">Patiriisocius hiemis</name>
    <dbReference type="NCBI Taxonomy" id="3075604"/>
    <lineage>
        <taxon>Bacteria</taxon>
        <taxon>Pseudomonadati</taxon>
        <taxon>Bacteroidota</taxon>
        <taxon>Flavobacteriia</taxon>
        <taxon>Flavobacteriales</taxon>
        <taxon>Flavobacteriaceae</taxon>
        <taxon>Patiriisocius</taxon>
    </lineage>
</organism>
<gene>
    <name evidence="4" type="ORF">RM538_03320</name>
</gene>
<evidence type="ECO:0000256" key="2">
    <source>
        <dbReference type="PROSITE-ProRule" id="PRU00169"/>
    </source>
</evidence>
<evidence type="ECO:0000313" key="4">
    <source>
        <dbReference type="EMBL" id="MDT0555018.1"/>
    </source>
</evidence>
<proteinExistence type="predicted"/>
<dbReference type="InterPro" id="IPR001789">
    <property type="entry name" value="Sig_transdc_resp-reg_receiver"/>
</dbReference>
<dbReference type="RefSeq" id="WP_311331971.1">
    <property type="nucleotide sequence ID" value="NZ_JAVRHZ010000001.1"/>
</dbReference>
<name>A0ABU2YA07_9FLAO</name>